<dbReference type="AlphaFoldDB" id="A0A0S4LR16"/>
<dbReference type="RefSeq" id="WP_090899294.1">
    <property type="nucleotide sequence ID" value="NZ_CZPZ01000023.1"/>
</dbReference>
<feature type="compositionally biased region" description="Basic residues" evidence="1">
    <location>
        <begin position="16"/>
        <end position="30"/>
    </location>
</feature>
<name>A0A0S4LR16_9BACT</name>
<gene>
    <name evidence="2" type="ORF">COMA2_30322</name>
</gene>
<feature type="compositionally biased region" description="Low complexity" evidence="1">
    <location>
        <begin position="1"/>
        <end position="15"/>
    </location>
</feature>
<feature type="compositionally biased region" description="Basic and acidic residues" evidence="1">
    <location>
        <begin position="31"/>
        <end position="50"/>
    </location>
</feature>
<feature type="region of interest" description="Disordered" evidence="1">
    <location>
        <begin position="1"/>
        <end position="50"/>
    </location>
</feature>
<dbReference type="Proteomes" id="UP000198736">
    <property type="component" value="Unassembled WGS sequence"/>
</dbReference>
<evidence type="ECO:0000256" key="1">
    <source>
        <dbReference type="SAM" id="MobiDB-lite"/>
    </source>
</evidence>
<evidence type="ECO:0000313" key="2">
    <source>
        <dbReference type="EMBL" id="CUS37538.1"/>
    </source>
</evidence>
<feature type="compositionally biased region" description="Basic and acidic residues" evidence="1">
    <location>
        <begin position="92"/>
        <end position="106"/>
    </location>
</feature>
<feature type="region of interest" description="Disordered" evidence="1">
    <location>
        <begin position="92"/>
        <end position="122"/>
    </location>
</feature>
<accession>A0A0S4LR16</accession>
<reference evidence="3" key="1">
    <citation type="submission" date="2015-10" db="EMBL/GenBank/DDBJ databases">
        <authorList>
            <person name="Luecker S."/>
            <person name="Luecker S."/>
        </authorList>
    </citation>
    <scope>NUCLEOTIDE SEQUENCE [LARGE SCALE GENOMIC DNA]</scope>
</reference>
<dbReference type="STRING" id="1742973.COMA2_30322"/>
<keyword evidence="3" id="KW-1185">Reference proteome</keyword>
<protein>
    <submittedName>
        <fullName evidence="2">Uncharacterized protein</fullName>
    </submittedName>
</protein>
<dbReference type="EMBL" id="CZPZ01000023">
    <property type="protein sequence ID" value="CUS37538.1"/>
    <property type="molecule type" value="Genomic_DNA"/>
</dbReference>
<organism evidence="2 3">
    <name type="scientific">Candidatus Nitrospira nitrificans</name>
    <dbReference type="NCBI Taxonomy" id="1742973"/>
    <lineage>
        <taxon>Bacteria</taxon>
        <taxon>Pseudomonadati</taxon>
        <taxon>Nitrospirota</taxon>
        <taxon>Nitrospiria</taxon>
        <taxon>Nitrospirales</taxon>
        <taxon>Nitrospiraceae</taxon>
        <taxon>Nitrospira</taxon>
    </lineage>
</organism>
<evidence type="ECO:0000313" key="3">
    <source>
        <dbReference type="Proteomes" id="UP000198736"/>
    </source>
</evidence>
<sequence>MTDSALLSRLASRGSWRLRTKTAKKKRTGSKTKEDGAAHKAHASPETHTRLIGEAEAHPAFEGMEASEASAFVSGKLVSFIIPYPWWFGGDRTKKPASEAQREALAKARQRKRDIQAEAESP</sequence>
<proteinExistence type="predicted"/>